<dbReference type="RefSeq" id="WP_198738185.1">
    <property type="nucleotide sequence ID" value="NZ_JAEIOS010000011.1"/>
</dbReference>
<feature type="transmembrane region" description="Helical" evidence="1">
    <location>
        <begin position="21"/>
        <end position="45"/>
    </location>
</feature>
<dbReference type="Proteomes" id="UP000645966">
    <property type="component" value="Unassembled WGS sequence"/>
</dbReference>
<gene>
    <name evidence="2" type="ORF">JDV75_05315</name>
</gene>
<keyword evidence="1" id="KW-0472">Membrane</keyword>
<keyword evidence="1" id="KW-0812">Transmembrane</keyword>
<evidence type="ECO:0000313" key="3">
    <source>
        <dbReference type="Proteomes" id="UP000645966"/>
    </source>
</evidence>
<dbReference type="AlphaFoldDB" id="A0A934I8E8"/>
<proteinExistence type="predicted"/>
<evidence type="ECO:0000256" key="1">
    <source>
        <dbReference type="SAM" id="Phobius"/>
    </source>
</evidence>
<protein>
    <submittedName>
        <fullName evidence="2">ABC transporter permease</fullName>
    </submittedName>
</protein>
<comment type="caution">
    <text evidence="2">The sequence shown here is derived from an EMBL/GenBank/DDBJ whole genome shotgun (WGS) entry which is preliminary data.</text>
</comment>
<feature type="transmembrane region" description="Helical" evidence="1">
    <location>
        <begin position="181"/>
        <end position="205"/>
    </location>
</feature>
<dbReference type="EMBL" id="JAEIOS010000011">
    <property type="protein sequence ID" value="MBI8989178.1"/>
    <property type="molecule type" value="Genomic_DNA"/>
</dbReference>
<keyword evidence="3" id="KW-1185">Reference proteome</keyword>
<dbReference type="Pfam" id="PF12730">
    <property type="entry name" value="ABC2_membrane_4"/>
    <property type="match status" value="1"/>
</dbReference>
<evidence type="ECO:0000313" key="2">
    <source>
        <dbReference type="EMBL" id="MBI8989178.1"/>
    </source>
</evidence>
<feature type="transmembrane region" description="Helical" evidence="1">
    <location>
        <begin position="114"/>
        <end position="142"/>
    </location>
</feature>
<feature type="transmembrane region" description="Helical" evidence="1">
    <location>
        <begin position="154"/>
        <end position="174"/>
    </location>
</feature>
<sequence length="255" mass="27268">MSSLFLVTLRFEAEKLRRSNVVRIATLILVFFPVALAAGGVTALRTDLQGAFAAKASLLVQGEGWNAYLGMCAQVLSVGVFLGAGFVCAWTFGREFEQNTIVNLFGLSVGRRDFALAKCLTFIAWVLIISVFVTIVTLVVGVALGPMSGSPGGVWLPFLVSVLSGLNALPLAWVATVRRSYLPAIAVLLGIVVMVQLLMIIGVGAWFPWSVPGLLAGFSPTLRPTFIQCLLPLVVAVISIWATSLTWARLELGRS</sequence>
<name>A0A934I8E8_9CORY</name>
<feature type="transmembrane region" description="Helical" evidence="1">
    <location>
        <begin position="65"/>
        <end position="93"/>
    </location>
</feature>
<feature type="transmembrane region" description="Helical" evidence="1">
    <location>
        <begin position="225"/>
        <end position="248"/>
    </location>
</feature>
<accession>A0A934I8E8</accession>
<organism evidence="2 3">
    <name type="scientific">Corynebacterium meridianum</name>
    <dbReference type="NCBI Taxonomy" id="2765363"/>
    <lineage>
        <taxon>Bacteria</taxon>
        <taxon>Bacillati</taxon>
        <taxon>Actinomycetota</taxon>
        <taxon>Actinomycetes</taxon>
        <taxon>Mycobacteriales</taxon>
        <taxon>Corynebacteriaceae</taxon>
        <taxon>Corynebacterium</taxon>
    </lineage>
</organism>
<reference evidence="2" key="1">
    <citation type="submission" date="2020-12" db="EMBL/GenBank/DDBJ databases">
        <title>Genome public.</title>
        <authorList>
            <person name="Sun Q."/>
        </authorList>
    </citation>
    <scope>NUCLEOTIDE SEQUENCE</scope>
    <source>
        <strain evidence="2">CCM 8863</strain>
    </source>
</reference>
<keyword evidence="1" id="KW-1133">Transmembrane helix</keyword>